<gene>
    <name evidence="1" type="ORF">J2Z65_001881</name>
</gene>
<accession>A0ABS4HVN4</accession>
<evidence type="ECO:0000313" key="1">
    <source>
        <dbReference type="EMBL" id="MBP1962682.1"/>
    </source>
</evidence>
<reference evidence="1 2" key="1">
    <citation type="submission" date="2021-03" db="EMBL/GenBank/DDBJ databases">
        <title>Genomic Encyclopedia of Type Strains, Phase IV (KMG-IV): sequencing the most valuable type-strain genomes for metagenomic binning, comparative biology and taxonomic classification.</title>
        <authorList>
            <person name="Goeker M."/>
        </authorList>
    </citation>
    <scope>NUCLEOTIDE SEQUENCE [LARGE SCALE GENOMIC DNA]</scope>
    <source>
        <strain evidence="1 2">DSM 24950</strain>
    </source>
</reference>
<organism evidence="1 2">
    <name type="scientific">Paenibacillus aceris</name>
    <dbReference type="NCBI Taxonomy" id="869555"/>
    <lineage>
        <taxon>Bacteria</taxon>
        <taxon>Bacillati</taxon>
        <taxon>Bacillota</taxon>
        <taxon>Bacilli</taxon>
        <taxon>Bacillales</taxon>
        <taxon>Paenibacillaceae</taxon>
        <taxon>Paenibacillus</taxon>
    </lineage>
</organism>
<comment type="caution">
    <text evidence="1">The sequence shown here is derived from an EMBL/GenBank/DDBJ whole genome shotgun (WGS) entry which is preliminary data.</text>
</comment>
<protein>
    <submittedName>
        <fullName evidence="1">Uncharacterized protein</fullName>
    </submittedName>
</protein>
<dbReference type="EMBL" id="JAGGKV010000003">
    <property type="protein sequence ID" value="MBP1962682.1"/>
    <property type="molecule type" value="Genomic_DNA"/>
</dbReference>
<keyword evidence="2" id="KW-1185">Reference proteome</keyword>
<proteinExistence type="predicted"/>
<sequence length="76" mass="8401">MDLQICLSMNTGKLDRGVVSDYTLDWWVSGTIFLGNEAGRAKSTIPVAGKNNAYCPCCTKELCPLSLWLSNEEKGW</sequence>
<name>A0ABS4HVN4_9BACL</name>
<evidence type="ECO:0000313" key="2">
    <source>
        <dbReference type="Proteomes" id="UP001519344"/>
    </source>
</evidence>
<dbReference type="Proteomes" id="UP001519344">
    <property type="component" value="Unassembled WGS sequence"/>
</dbReference>